<dbReference type="CDD" id="cd10449">
    <property type="entry name" value="GIY-YIG_SLX1_like"/>
    <property type="match status" value="1"/>
</dbReference>
<dbReference type="InterPro" id="IPR035901">
    <property type="entry name" value="GIY-YIG_endonuc_sf"/>
</dbReference>
<evidence type="ECO:0000313" key="3">
    <source>
        <dbReference type="EMBL" id="OGC88424.1"/>
    </source>
</evidence>
<dbReference type="EMBL" id="MEXB01000008">
    <property type="protein sequence ID" value="OGC88424.1"/>
    <property type="molecule type" value="Genomic_DNA"/>
</dbReference>
<comment type="similarity">
    <text evidence="1">Belongs to the UPF0213 family.</text>
</comment>
<dbReference type="AlphaFoldDB" id="A0A1F4Y3H5"/>
<name>A0A1F4Y3H5_9BACT</name>
<evidence type="ECO:0000256" key="1">
    <source>
        <dbReference type="ARBA" id="ARBA00007435"/>
    </source>
</evidence>
<dbReference type="Proteomes" id="UP000176568">
    <property type="component" value="Unassembled WGS sequence"/>
</dbReference>
<dbReference type="InterPro" id="IPR000305">
    <property type="entry name" value="GIY-YIG_endonuc"/>
</dbReference>
<dbReference type="Gene3D" id="3.40.1440.10">
    <property type="entry name" value="GIY-YIG endonuclease"/>
    <property type="match status" value="1"/>
</dbReference>
<reference evidence="3 4" key="1">
    <citation type="journal article" date="2016" name="Nat. Commun.">
        <title>Thousands of microbial genomes shed light on interconnected biogeochemical processes in an aquifer system.</title>
        <authorList>
            <person name="Anantharaman K."/>
            <person name="Brown C.T."/>
            <person name="Hug L.A."/>
            <person name="Sharon I."/>
            <person name="Castelle C.J."/>
            <person name="Probst A.J."/>
            <person name="Thomas B.C."/>
            <person name="Singh A."/>
            <person name="Wilkins M.J."/>
            <person name="Karaoz U."/>
            <person name="Brodie E.L."/>
            <person name="Williams K.H."/>
            <person name="Hubbard S.S."/>
            <person name="Banfield J.F."/>
        </authorList>
    </citation>
    <scope>NUCLEOTIDE SEQUENCE [LARGE SCALE GENOMIC DNA]</scope>
</reference>
<gene>
    <name evidence="3" type="ORF">A2419_01615</name>
</gene>
<dbReference type="SUPFAM" id="SSF82771">
    <property type="entry name" value="GIY-YIG endonuclease"/>
    <property type="match status" value="1"/>
</dbReference>
<evidence type="ECO:0000313" key="4">
    <source>
        <dbReference type="Proteomes" id="UP000176568"/>
    </source>
</evidence>
<comment type="caution">
    <text evidence="3">The sequence shown here is derived from an EMBL/GenBank/DDBJ whole genome shotgun (WGS) entry which is preliminary data.</text>
</comment>
<dbReference type="Pfam" id="PF01541">
    <property type="entry name" value="GIY-YIG"/>
    <property type="match status" value="1"/>
</dbReference>
<dbReference type="PANTHER" id="PTHR34477">
    <property type="entry name" value="UPF0213 PROTEIN YHBQ"/>
    <property type="match status" value="1"/>
</dbReference>
<organism evidence="3 4">
    <name type="scientific">Candidatus Adlerbacteria bacterium RIFOXYC1_FULL_48_26</name>
    <dbReference type="NCBI Taxonomy" id="1797247"/>
    <lineage>
        <taxon>Bacteria</taxon>
        <taxon>Candidatus Adleribacteriota</taxon>
    </lineage>
</organism>
<dbReference type="InterPro" id="IPR050190">
    <property type="entry name" value="UPF0213_domain"/>
</dbReference>
<feature type="domain" description="GIY-YIG" evidence="2">
    <location>
        <begin position="1"/>
        <end position="80"/>
    </location>
</feature>
<dbReference type="PROSITE" id="PS50164">
    <property type="entry name" value="GIY_YIG"/>
    <property type="match status" value="1"/>
</dbReference>
<protein>
    <recommendedName>
        <fullName evidence="2">GIY-YIG domain-containing protein</fullName>
    </recommendedName>
</protein>
<accession>A0A1F4Y3H5</accession>
<dbReference type="PANTHER" id="PTHR34477:SF1">
    <property type="entry name" value="UPF0213 PROTEIN YHBQ"/>
    <property type="match status" value="1"/>
</dbReference>
<evidence type="ECO:0000259" key="2">
    <source>
        <dbReference type="PROSITE" id="PS50164"/>
    </source>
</evidence>
<proteinExistence type="inferred from homology"/>
<sequence>MWTVYILKSLKDGKFYIGCTKNLKRRLKEHDSGYTASTASRRPFELMYTERYSVQADAYAREKVLKAYKGGEALKRLFEKK</sequence>